<accession>A0A9D9I0G8</accession>
<evidence type="ECO:0000313" key="2">
    <source>
        <dbReference type="EMBL" id="MBO8462898.1"/>
    </source>
</evidence>
<dbReference type="Proteomes" id="UP000823618">
    <property type="component" value="Unassembled WGS sequence"/>
</dbReference>
<organism evidence="2 3">
    <name type="scientific">Candidatus Scybalomonas excrementavium</name>
    <dbReference type="NCBI Taxonomy" id="2840943"/>
    <lineage>
        <taxon>Bacteria</taxon>
        <taxon>Bacillati</taxon>
        <taxon>Bacillota</taxon>
        <taxon>Clostridia</taxon>
        <taxon>Lachnospirales</taxon>
        <taxon>Lachnospiraceae</taxon>
        <taxon>Lachnospiraceae incertae sedis</taxon>
        <taxon>Candidatus Scybalomonas</taxon>
    </lineage>
</organism>
<reference evidence="2" key="1">
    <citation type="submission" date="2020-10" db="EMBL/GenBank/DDBJ databases">
        <authorList>
            <person name="Gilroy R."/>
        </authorList>
    </citation>
    <scope>NUCLEOTIDE SEQUENCE</scope>
    <source>
        <strain evidence="2">E3-2379</strain>
    </source>
</reference>
<comment type="caution">
    <text evidence="2">The sequence shown here is derived from an EMBL/GenBank/DDBJ whole genome shotgun (WGS) entry which is preliminary data.</text>
</comment>
<feature type="transmembrane region" description="Helical" evidence="1">
    <location>
        <begin position="6"/>
        <end position="26"/>
    </location>
</feature>
<dbReference type="Pfam" id="PF12669">
    <property type="entry name" value="FeoB_associated"/>
    <property type="match status" value="1"/>
</dbReference>
<evidence type="ECO:0000256" key="1">
    <source>
        <dbReference type="SAM" id="Phobius"/>
    </source>
</evidence>
<evidence type="ECO:0000313" key="3">
    <source>
        <dbReference type="Proteomes" id="UP000823618"/>
    </source>
</evidence>
<name>A0A9D9I0G8_9FIRM</name>
<dbReference type="EMBL" id="JADIML010000085">
    <property type="protein sequence ID" value="MBO8462898.1"/>
    <property type="molecule type" value="Genomic_DNA"/>
</dbReference>
<dbReference type="AlphaFoldDB" id="A0A9D9I0G8"/>
<protein>
    <submittedName>
        <fullName evidence="2">FeoB-associated Cys-rich membrane protein</fullName>
    </submittedName>
</protein>
<keyword evidence="1" id="KW-1133">Transmembrane helix</keyword>
<proteinExistence type="predicted"/>
<keyword evidence="1" id="KW-0812">Transmembrane</keyword>
<keyword evidence="1" id="KW-0472">Membrane</keyword>
<gene>
    <name evidence="2" type="ORF">IAC13_03080</name>
</gene>
<sequence>MIAWFIGNSGTIFVSIVLLLLVFFIIRHMIKERKSGKGGCGSGCSGCANSGMCHGHNHS</sequence>
<reference evidence="2" key="2">
    <citation type="journal article" date="2021" name="PeerJ">
        <title>Extensive microbial diversity within the chicken gut microbiome revealed by metagenomics and culture.</title>
        <authorList>
            <person name="Gilroy R."/>
            <person name="Ravi A."/>
            <person name="Getino M."/>
            <person name="Pursley I."/>
            <person name="Horton D.L."/>
            <person name="Alikhan N.F."/>
            <person name="Baker D."/>
            <person name="Gharbi K."/>
            <person name="Hall N."/>
            <person name="Watson M."/>
            <person name="Adriaenssens E.M."/>
            <person name="Foster-Nyarko E."/>
            <person name="Jarju S."/>
            <person name="Secka A."/>
            <person name="Antonio M."/>
            <person name="Oren A."/>
            <person name="Chaudhuri R.R."/>
            <person name="La Ragione R."/>
            <person name="Hildebrand F."/>
            <person name="Pallen M.J."/>
        </authorList>
    </citation>
    <scope>NUCLEOTIDE SEQUENCE</scope>
    <source>
        <strain evidence="2">E3-2379</strain>
    </source>
</reference>